<reference evidence="2" key="1">
    <citation type="journal article" date="2014" name="Front. Microbiol.">
        <title>High frequency of phylogenetically diverse reductive dehalogenase-homologous genes in deep subseafloor sedimentary metagenomes.</title>
        <authorList>
            <person name="Kawai M."/>
            <person name="Futagami T."/>
            <person name="Toyoda A."/>
            <person name="Takaki Y."/>
            <person name="Nishi S."/>
            <person name="Hori S."/>
            <person name="Arai W."/>
            <person name="Tsubouchi T."/>
            <person name="Morono Y."/>
            <person name="Uchiyama I."/>
            <person name="Ito T."/>
            <person name="Fujiyama A."/>
            <person name="Inagaki F."/>
            <person name="Takami H."/>
        </authorList>
    </citation>
    <scope>NUCLEOTIDE SEQUENCE</scope>
    <source>
        <strain evidence="2">Expedition CK06-06</strain>
    </source>
</reference>
<accession>X1NU89</accession>
<keyword evidence="1" id="KW-1133">Transmembrane helix</keyword>
<keyword evidence="1" id="KW-0472">Membrane</keyword>
<keyword evidence="1" id="KW-0812">Transmembrane</keyword>
<comment type="caution">
    <text evidence="2">The sequence shown here is derived from an EMBL/GenBank/DDBJ whole genome shotgun (WGS) entry which is preliminary data.</text>
</comment>
<name>X1NU89_9ZZZZ</name>
<dbReference type="AlphaFoldDB" id="X1NU89"/>
<sequence>MLIPKKALMISLMLVIILIIGLGIWQYQQYQIEKKMRYCEKIGDCTWVEEYGCVNLDFSLTQPKPPWFIPCACDLKMHRCYEVSMPQ</sequence>
<evidence type="ECO:0000256" key="1">
    <source>
        <dbReference type="SAM" id="Phobius"/>
    </source>
</evidence>
<feature type="transmembrane region" description="Helical" evidence="1">
    <location>
        <begin position="7"/>
        <end position="27"/>
    </location>
</feature>
<organism evidence="2">
    <name type="scientific">marine sediment metagenome</name>
    <dbReference type="NCBI Taxonomy" id="412755"/>
    <lineage>
        <taxon>unclassified sequences</taxon>
        <taxon>metagenomes</taxon>
        <taxon>ecological metagenomes</taxon>
    </lineage>
</organism>
<dbReference type="EMBL" id="BARV01037079">
    <property type="protein sequence ID" value="GAI47597.1"/>
    <property type="molecule type" value="Genomic_DNA"/>
</dbReference>
<protein>
    <submittedName>
        <fullName evidence="2">Uncharacterized protein</fullName>
    </submittedName>
</protein>
<gene>
    <name evidence="2" type="ORF">S06H3_57443</name>
</gene>
<evidence type="ECO:0000313" key="2">
    <source>
        <dbReference type="EMBL" id="GAI47597.1"/>
    </source>
</evidence>
<proteinExistence type="predicted"/>